<name>Q5JLI6_ORYSJ</name>
<accession>Q5JLI6</accession>
<dbReference type="Proteomes" id="UP000817658">
    <property type="component" value="Chromosome 1"/>
</dbReference>
<organism evidence="1">
    <name type="scientific">Oryza sativa subsp. japonica</name>
    <name type="common">Rice</name>
    <dbReference type="NCBI Taxonomy" id="39947"/>
    <lineage>
        <taxon>Eukaryota</taxon>
        <taxon>Viridiplantae</taxon>
        <taxon>Streptophyta</taxon>
        <taxon>Embryophyta</taxon>
        <taxon>Tracheophyta</taxon>
        <taxon>Spermatophyta</taxon>
        <taxon>Magnoliopsida</taxon>
        <taxon>Liliopsida</taxon>
        <taxon>Poales</taxon>
        <taxon>Poaceae</taxon>
        <taxon>BOP clade</taxon>
        <taxon>Oryzoideae</taxon>
        <taxon>Oryzeae</taxon>
        <taxon>Oryzinae</taxon>
        <taxon>Oryza</taxon>
        <taxon>Oryza sativa</taxon>
    </lineage>
</organism>
<proteinExistence type="predicted"/>
<sequence>MGHAFTPQQACGASSYSAGRAVAGAPLVELERTGASLEQQAKKRRCTGRLALAAVLALDTGSNIVVACSSWTLQPPLSSSSPGDGGLNRVPFSGLKEPDVLVRILNCSTFAI</sequence>
<dbReference type="EMBL" id="AP003445">
    <property type="protein sequence ID" value="BAD87671.1"/>
    <property type="molecule type" value="Genomic_DNA"/>
</dbReference>
<gene>
    <name evidence="1" type="primary">OJ1029_F04.8</name>
</gene>
<reference evidence="1" key="1">
    <citation type="journal article" date="2002" name="Nature">
        <title>The genome sequence and structure of rice chromosome 1.</title>
        <authorList>
            <person name="Sasaki T."/>
            <person name="Matsumoto T."/>
            <person name="Yamamoto K."/>
            <person name="Sakata K."/>
            <person name="Baba T."/>
            <person name="Katayose Y."/>
            <person name="Wu J."/>
            <person name="Niimura Y."/>
            <person name="Cheng Z."/>
            <person name="Nagamura Y."/>
            <person name="Antonio B.A."/>
            <person name="Kanamori H."/>
            <person name="Hosokawa S."/>
            <person name="Masukawa M."/>
            <person name="Arikawa K."/>
            <person name="Chiden Y."/>
            <person name="Hayashi M."/>
            <person name="Okamoto M."/>
            <person name="Ando T."/>
            <person name="Aoki H."/>
            <person name="Arita K."/>
            <person name="Hamada M."/>
            <person name="Harada C."/>
            <person name="Hijishita S."/>
            <person name="Honda M."/>
            <person name="Ichikawa Y."/>
            <person name="Idonuma A."/>
            <person name="Iijima M."/>
            <person name="Ikeda M."/>
            <person name="Ikeno M."/>
            <person name="Itoh S."/>
            <person name="Itoh T."/>
            <person name="Itoh Y."/>
            <person name="Itoh Y."/>
            <person name="Iwabuchi A."/>
            <person name="Kamiya K."/>
            <person name="Karasawa W."/>
            <person name="Katagiri S."/>
            <person name="Kikuta A."/>
            <person name="Kobayashi N."/>
            <person name="Kono I."/>
            <person name="Machita K."/>
            <person name="Maehara T."/>
            <person name="Mizuno H."/>
            <person name="Mizubayashi T."/>
            <person name="Mukai Y."/>
            <person name="Nagasaki H."/>
            <person name="Nakashima M."/>
            <person name="Nakama Y."/>
            <person name="Nakamichi Y."/>
            <person name="Nakamura M."/>
            <person name="Namiki N."/>
            <person name="Negishi M."/>
            <person name="Ohta I."/>
            <person name="Ono N."/>
            <person name="Saji S."/>
            <person name="Sakai K."/>
            <person name="Shibata M."/>
            <person name="Shimokawa T."/>
            <person name="Shomura A."/>
            <person name="Song J."/>
            <person name="Takazaki Y."/>
            <person name="Terasawa K."/>
            <person name="Tsuji K."/>
            <person name="Waki K."/>
            <person name="Yamagata H."/>
            <person name="Yamane H."/>
            <person name="Yoshiki S."/>
            <person name="Yoshihara R."/>
            <person name="Yukawa K."/>
            <person name="Zhong H."/>
            <person name="Iwama H."/>
            <person name="Endo T."/>
            <person name="Ito H."/>
            <person name="Hahn J.H."/>
            <person name="Kim H.I."/>
            <person name="Eun M.Y."/>
            <person name="Yano M."/>
            <person name="Jiang J."/>
            <person name="Gojobori T."/>
        </authorList>
    </citation>
    <scope>NUCLEOTIDE SEQUENCE [LARGE SCALE GENOMIC DNA]</scope>
</reference>
<dbReference type="AlphaFoldDB" id="Q5JLI6"/>
<protein>
    <submittedName>
        <fullName evidence="1">Uncharacterized protein</fullName>
    </submittedName>
</protein>
<evidence type="ECO:0000313" key="1">
    <source>
        <dbReference type="EMBL" id="BAD87671.1"/>
    </source>
</evidence>